<evidence type="ECO:0000256" key="8">
    <source>
        <dbReference type="ARBA" id="ARBA00022837"/>
    </source>
</evidence>
<keyword evidence="6 14" id="KW-0378">Hydrolase</keyword>
<feature type="compositionally biased region" description="Polar residues" evidence="15">
    <location>
        <begin position="949"/>
        <end position="968"/>
    </location>
</feature>
<feature type="active site" description="Charge relay system" evidence="13 14">
    <location>
        <position position="441"/>
    </location>
</feature>
<keyword evidence="4 16" id="KW-0812">Transmembrane</keyword>
<dbReference type="FunFam" id="3.40.50.200:FF:000005">
    <property type="entry name" value="Proprotein convertase subtilisin/kexin type 7"/>
    <property type="match status" value="1"/>
</dbReference>
<evidence type="ECO:0000256" key="6">
    <source>
        <dbReference type="ARBA" id="ARBA00022801"/>
    </source>
</evidence>
<dbReference type="EMBL" id="FUEG01000002">
    <property type="protein sequence ID" value="SJL00766.1"/>
    <property type="molecule type" value="Genomic_DNA"/>
</dbReference>
<evidence type="ECO:0000256" key="14">
    <source>
        <dbReference type="PROSITE-ProRule" id="PRU01240"/>
    </source>
</evidence>
<proteinExistence type="inferred from homology"/>
<dbReference type="Gene3D" id="2.60.120.260">
    <property type="entry name" value="Galactose-binding domain-like"/>
    <property type="match status" value="1"/>
</dbReference>
<evidence type="ECO:0000256" key="5">
    <source>
        <dbReference type="ARBA" id="ARBA00022729"/>
    </source>
</evidence>
<evidence type="ECO:0000256" key="9">
    <source>
        <dbReference type="ARBA" id="ARBA00022989"/>
    </source>
</evidence>
<evidence type="ECO:0000256" key="7">
    <source>
        <dbReference type="ARBA" id="ARBA00022825"/>
    </source>
</evidence>
<evidence type="ECO:0000256" key="12">
    <source>
        <dbReference type="ARBA" id="ARBA00023180"/>
    </source>
</evidence>
<dbReference type="PROSITE" id="PS00136">
    <property type="entry name" value="SUBTILASE_ASP"/>
    <property type="match status" value="1"/>
</dbReference>
<dbReference type="AlphaFoldDB" id="A0A284QWB5"/>
<dbReference type="InterPro" id="IPR015500">
    <property type="entry name" value="Peptidase_S8_subtilisin-rel"/>
</dbReference>
<organism evidence="18 19">
    <name type="scientific">Armillaria ostoyae</name>
    <name type="common">Armillaria root rot fungus</name>
    <dbReference type="NCBI Taxonomy" id="47428"/>
    <lineage>
        <taxon>Eukaryota</taxon>
        <taxon>Fungi</taxon>
        <taxon>Dikarya</taxon>
        <taxon>Basidiomycota</taxon>
        <taxon>Agaricomycotina</taxon>
        <taxon>Agaricomycetes</taxon>
        <taxon>Agaricomycetidae</taxon>
        <taxon>Agaricales</taxon>
        <taxon>Marasmiineae</taxon>
        <taxon>Physalacriaceae</taxon>
        <taxon>Armillaria</taxon>
    </lineage>
</organism>
<dbReference type="InterPro" id="IPR036852">
    <property type="entry name" value="Peptidase_S8/S53_dom_sf"/>
</dbReference>
<comment type="similarity">
    <text evidence="2">Belongs to the peptidase S8 family. Furin subfamily.</text>
</comment>
<evidence type="ECO:0000256" key="4">
    <source>
        <dbReference type="ARBA" id="ARBA00022692"/>
    </source>
</evidence>
<dbReference type="Pfam" id="PF01483">
    <property type="entry name" value="P_proprotein"/>
    <property type="match status" value="1"/>
</dbReference>
<dbReference type="InterPro" id="IPR000209">
    <property type="entry name" value="Peptidase_S8/S53_dom"/>
</dbReference>
<evidence type="ECO:0000256" key="13">
    <source>
        <dbReference type="PIRSR" id="PIRSR615500-1"/>
    </source>
</evidence>
<evidence type="ECO:0000256" key="11">
    <source>
        <dbReference type="ARBA" id="ARBA00023145"/>
    </source>
</evidence>
<keyword evidence="10 16" id="KW-0472">Membrane</keyword>
<feature type="region of interest" description="Disordered" evidence="15">
    <location>
        <begin position="949"/>
        <end position="1069"/>
    </location>
</feature>
<evidence type="ECO:0000313" key="18">
    <source>
        <dbReference type="EMBL" id="SJL00766.1"/>
    </source>
</evidence>
<sequence>MSGSNKSPSIPLVISVLIKSGRTFYETLKYLVKHLKDAGSSTALSIITPMCLLAAKFDNTVWSIIHKFHFVLFYASWTIRDGTGAREYILQIGSTCRFAREELVPAIKGNLDRIELPLVSQLRGSYGLETFLRFIKHIPGFWSVRIDLLDDIPDIISSIYNSCRTMMTCLDCIEQYSRLIQTRFQDKELVSQHQGRPDLIWCLSATMSSVTDLLPGLRRHPDLEVYLSGFVLSSTTPQYDTHNYYVLEHDPRISSLDDVSHLFGVDVVEPVGELENLWLVRAEIPERQLNSRTVDEDHLLQRYKQLRRATGDSSVSRRSSTVSSVRHLSRQEPRQRVKRAPPPIRPPPETSAQNVAQRLGIEDPLFNQQWHLVNDEHPEHMMNPVPVWDMGITGKGVITSLVDDGLDYDHDDLKDNFDAVNSYDFNDHQDLPTPKLIDDHHGTRCAGQVAAGKNNACGLGIAYDAKVAGVRILSGPISDVDEAKALNYGYQNVSIYSCSWGPPDNGQAMEGPSYLIQKAVLNGINKGRDGKGSIFVFASGNGADHGDQCNFDGYTNSIYSVTVSAIDYMGLHPYYSEPCAANMIVAYSSGSGKHIVTTDKGQGTCATSHGGTSAAAPNAAGVFTLAIEARPDLTWRDIQHLCVETARMVNEDDEDWETTATGRKYSYKYGFGALDAYLYVKAAQDWELVKPQVWIKTHTVQLENGTMTEEGEYSGGQFIGEGGVTSTITVTEEMVQQHNFEKLEHIDVKVWISHRRRGDVEVEIVSPNGIKSMLGGKRKKDSDRTGYPGWRFMTIKHWGENPIGDWTIRVFDQGNPENNGTFLGWNMMFWGSAKDAAQATPYELPAEVTTFPPTEDADVDLPPTTTKIYNKPTVPPQSSPTSTTSESASASSTPTVDEGWFNGLSNLVSHPKWFFGAIGAVAVFGIGALIFLWRRRRAARAARNADYSTIPGSEDLQMSTVGSTSQRPRTTKELYDAFGEVSDDEDADEETHLRGGHPVSEGIGFHSGFLDDEEPESAGGSGLQQKYRDNPEDESRVDLTEKERKRSPERSASTSPSLSGDSWQHASET</sequence>
<dbReference type="InterPro" id="IPR034182">
    <property type="entry name" value="Kexin/furin"/>
</dbReference>
<dbReference type="InterPro" id="IPR023828">
    <property type="entry name" value="Peptidase_S8_Ser-AS"/>
</dbReference>
<dbReference type="GO" id="GO:0016485">
    <property type="term" value="P:protein processing"/>
    <property type="evidence" value="ECO:0007669"/>
    <property type="project" value="TreeGrafter"/>
</dbReference>
<feature type="transmembrane region" description="Helical" evidence="16">
    <location>
        <begin position="913"/>
        <end position="933"/>
    </location>
</feature>
<keyword evidence="9 16" id="KW-1133">Transmembrane helix</keyword>
<feature type="region of interest" description="Disordered" evidence="15">
    <location>
        <begin position="310"/>
        <end position="353"/>
    </location>
</feature>
<feature type="region of interest" description="Disordered" evidence="15">
    <location>
        <begin position="851"/>
        <end position="895"/>
    </location>
</feature>
<keyword evidence="7 14" id="KW-0720">Serine protease</keyword>
<protein>
    <recommendedName>
        <fullName evidence="17">P/Homo B domain-containing protein</fullName>
    </recommendedName>
</protein>
<dbReference type="SUPFAM" id="SSF52743">
    <property type="entry name" value="Subtilisin-like"/>
    <property type="match status" value="1"/>
</dbReference>
<dbReference type="GO" id="GO:0004252">
    <property type="term" value="F:serine-type endopeptidase activity"/>
    <property type="evidence" value="ECO:0007669"/>
    <property type="project" value="UniProtKB-UniRule"/>
</dbReference>
<dbReference type="PROSITE" id="PS51829">
    <property type="entry name" value="P_HOMO_B"/>
    <property type="match status" value="1"/>
</dbReference>
<feature type="compositionally biased region" description="Basic and acidic residues" evidence="15">
    <location>
        <begin position="1026"/>
        <end position="1049"/>
    </location>
</feature>
<accession>A0A284QWB5</accession>
<evidence type="ECO:0000256" key="10">
    <source>
        <dbReference type="ARBA" id="ARBA00023136"/>
    </source>
</evidence>
<keyword evidence="8" id="KW-0106">Calcium</keyword>
<feature type="domain" description="P/Homo B" evidence="17">
    <location>
        <begin position="689"/>
        <end position="835"/>
    </location>
</feature>
<feature type="compositionally biased region" description="Polar residues" evidence="15">
    <location>
        <begin position="1050"/>
        <end position="1069"/>
    </location>
</feature>
<gene>
    <name evidence="18" type="ORF">ARMOST_04080</name>
</gene>
<keyword evidence="3 14" id="KW-0645">Protease</keyword>
<dbReference type="GO" id="GO:0007323">
    <property type="term" value="P:peptide pheromone maturation"/>
    <property type="evidence" value="ECO:0007669"/>
    <property type="project" value="UniProtKB-ARBA"/>
</dbReference>
<dbReference type="InterPro" id="IPR008979">
    <property type="entry name" value="Galactose-bd-like_sf"/>
</dbReference>
<dbReference type="PROSITE" id="PS00137">
    <property type="entry name" value="SUBTILASE_HIS"/>
    <property type="match status" value="1"/>
</dbReference>
<evidence type="ECO:0000256" key="3">
    <source>
        <dbReference type="ARBA" id="ARBA00022670"/>
    </source>
</evidence>
<keyword evidence="5" id="KW-0732">Signal</keyword>
<dbReference type="CDD" id="cd04059">
    <property type="entry name" value="Peptidases_S8_Protein_convertases_Kexins_Furin-like"/>
    <property type="match status" value="1"/>
</dbReference>
<evidence type="ECO:0000256" key="15">
    <source>
        <dbReference type="SAM" id="MobiDB-lite"/>
    </source>
</evidence>
<feature type="active site" description="Charge relay system" evidence="13 14">
    <location>
        <position position="613"/>
    </location>
</feature>
<dbReference type="InterPro" id="IPR023827">
    <property type="entry name" value="Peptidase_S8_Asp-AS"/>
</dbReference>
<reference evidence="19" key="1">
    <citation type="journal article" date="2017" name="Nat. Ecol. Evol.">
        <title>Genome expansion and lineage-specific genetic innovations in the forest pathogenic fungi Armillaria.</title>
        <authorList>
            <person name="Sipos G."/>
            <person name="Prasanna A.N."/>
            <person name="Walter M.C."/>
            <person name="O'Connor E."/>
            <person name="Balint B."/>
            <person name="Krizsan K."/>
            <person name="Kiss B."/>
            <person name="Hess J."/>
            <person name="Varga T."/>
            <person name="Slot J."/>
            <person name="Riley R."/>
            <person name="Boka B."/>
            <person name="Rigling D."/>
            <person name="Barry K."/>
            <person name="Lee J."/>
            <person name="Mihaltcheva S."/>
            <person name="LaButti K."/>
            <person name="Lipzen A."/>
            <person name="Waldron R."/>
            <person name="Moloney N.M."/>
            <person name="Sperisen C."/>
            <person name="Kredics L."/>
            <person name="Vagvoelgyi C."/>
            <person name="Patrignani A."/>
            <person name="Fitzpatrick D."/>
            <person name="Nagy I."/>
            <person name="Doyle S."/>
            <person name="Anderson J.B."/>
            <person name="Grigoriev I.V."/>
            <person name="Gueldener U."/>
            <person name="Muensterkoetter M."/>
            <person name="Nagy L.G."/>
        </authorList>
    </citation>
    <scope>NUCLEOTIDE SEQUENCE [LARGE SCALE GENOMIC DNA]</scope>
    <source>
        <strain evidence="19">C18/9</strain>
    </source>
</reference>
<keyword evidence="12" id="KW-0325">Glycoprotein</keyword>
<dbReference type="PRINTS" id="PR00723">
    <property type="entry name" value="SUBTILISIN"/>
</dbReference>
<dbReference type="PANTHER" id="PTHR42884:SF14">
    <property type="entry name" value="NEUROENDOCRINE CONVERTASE 1"/>
    <property type="match status" value="1"/>
</dbReference>
<dbReference type="OMA" id="RCCGEIA"/>
<dbReference type="Proteomes" id="UP000219338">
    <property type="component" value="Unassembled WGS sequence"/>
</dbReference>
<evidence type="ECO:0000256" key="1">
    <source>
        <dbReference type="ARBA" id="ARBA00004370"/>
    </source>
</evidence>
<dbReference type="PROSITE" id="PS51892">
    <property type="entry name" value="SUBTILASE"/>
    <property type="match status" value="1"/>
</dbReference>
<name>A0A284QWB5_ARMOS</name>
<feature type="compositionally biased region" description="Pro residues" evidence="15">
    <location>
        <begin position="340"/>
        <end position="349"/>
    </location>
</feature>
<dbReference type="FunFam" id="2.60.120.260:FF:000026">
    <property type="entry name" value="proprotein convertase subtilisin/kexin type 7"/>
    <property type="match status" value="1"/>
</dbReference>
<dbReference type="GO" id="GO:0000139">
    <property type="term" value="C:Golgi membrane"/>
    <property type="evidence" value="ECO:0007669"/>
    <property type="project" value="TreeGrafter"/>
</dbReference>
<dbReference type="OrthoDB" id="300641at2759"/>
<dbReference type="InterPro" id="IPR022398">
    <property type="entry name" value="Peptidase_S8_His-AS"/>
</dbReference>
<dbReference type="SUPFAM" id="SSF49785">
    <property type="entry name" value="Galactose-binding domain-like"/>
    <property type="match status" value="1"/>
</dbReference>
<evidence type="ECO:0000313" key="19">
    <source>
        <dbReference type="Proteomes" id="UP000219338"/>
    </source>
</evidence>
<comment type="subcellular location">
    <subcellularLocation>
        <location evidence="1">Membrane</location>
    </subcellularLocation>
</comment>
<dbReference type="PROSITE" id="PS00138">
    <property type="entry name" value="SUBTILASE_SER"/>
    <property type="match status" value="1"/>
</dbReference>
<dbReference type="InterPro" id="IPR002884">
    <property type="entry name" value="P_dom"/>
</dbReference>
<feature type="compositionally biased region" description="Low complexity" evidence="15">
    <location>
        <begin position="313"/>
        <end position="326"/>
    </location>
</feature>
<dbReference type="Pfam" id="PF00082">
    <property type="entry name" value="Peptidase_S8"/>
    <property type="match status" value="1"/>
</dbReference>
<feature type="compositionally biased region" description="Low complexity" evidence="15">
    <location>
        <begin position="879"/>
        <end position="895"/>
    </location>
</feature>
<evidence type="ECO:0000256" key="16">
    <source>
        <dbReference type="SAM" id="Phobius"/>
    </source>
</evidence>
<dbReference type="GO" id="GO:0005802">
    <property type="term" value="C:trans-Golgi network"/>
    <property type="evidence" value="ECO:0007669"/>
    <property type="project" value="TreeGrafter"/>
</dbReference>
<dbReference type="STRING" id="47428.A0A284QWB5"/>
<evidence type="ECO:0000256" key="2">
    <source>
        <dbReference type="ARBA" id="ARBA00005325"/>
    </source>
</evidence>
<evidence type="ECO:0000259" key="17">
    <source>
        <dbReference type="PROSITE" id="PS51829"/>
    </source>
</evidence>
<feature type="active site" description="Charge relay system" evidence="13 14">
    <location>
        <position position="403"/>
    </location>
</feature>
<dbReference type="PANTHER" id="PTHR42884">
    <property type="entry name" value="PROPROTEIN CONVERTASE SUBTILISIN/KEXIN-RELATED"/>
    <property type="match status" value="1"/>
</dbReference>
<dbReference type="Gene3D" id="3.40.50.200">
    <property type="entry name" value="Peptidase S8/S53 domain"/>
    <property type="match status" value="1"/>
</dbReference>
<keyword evidence="11" id="KW-0865">Zymogen</keyword>
<keyword evidence="19" id="KW-1185">Reference proteome</keyword>